<dbReference type="InterPro" id="IPR050400">
    <property type="entry name" value="Bact_Cytoskel_RodZ"/>
</dbReference>
<protein>
    <recommendedName>
        <fullName evidence="2">Cytoskeleton protein RodZ-like C-terminal domain-containing protein</fullName>
    </recommendedName>
</protein>
<feature type="transmembrane region" description="Helical" evidence="1">
    <location>
        <begin position="91"/>
        <end position="110"/>
    </location>
</feature>
<evidence type="ECO:0000256" key="1">
    <source>
        <dbReference type="SAM" id="Phobius"/>
    </source>
</evidence>
<dbReference type="AlphaFoldDB" id="A0A381VTJ6"/>
<reference evidence="3" key="1">
    <citation type="submission" date="2018-05" db="EMBL/GenBank/DDBJ databases">
        <authorList>
            <person name="Lanie J.A."/>
            <person name="Ng W.-L."/>
            <person name="Kazmierczak K.M."/>
            <person name="Andrzejewski T.M."/>
            <person name="Davidsen T.M."/>
            <person name="Wayne K.J."/>
            <person name="Tettelin H."/>
            <person name="Glass J.I."/>
            <person name="Rusch D."/>
            <person name="Podicherti R."/>
            <person name="Tsui H.-C.T."/>
            <person name="Winkler M.E."/>
        </authorList>
    </citation>
    <scope>NUCLEOTIDE SEQUENCE</scope>
</reference>
<feature type="domain" description="Cytoskeleton protein RodZ-like C-terminal" evidence="2">
    <location>
        <begin position="165"/>
        <end position="228"/>
    </location>
</feature>
<proteinExistence type="predicted"/>
<evidence type="ECO:0000259" key="2">
    <source>
        <dbReference type="Pfam" id="PF13464"/>
    </source>
</evidence>
<gene>
    <name evidence="3" type="ORF">METZ01_LOCUS96235</name>
</gene>
<keyword evidence="1" id="KW-1133">Transmembrane helix</keyword>
<keyword evidence="1" id="KW-0812">Transmembrane</keyword>
<keyword evidence="1" id="KW-0472">Membrane</keyword>
<dbReference type="EMBL" id="UINC01009683">
    <property type="protein sequence ID" value="SVA43381.1"/>
    <property type="molecule type" value="Genomic_DNA"/>
</dbReference>
<dbReference type="GO" id="GO:0003677">
    <property type="term" value="F:DNA binding"/>
    <property type="evidence" value="ECO:0007669"/>
    <property type="project" value="InterPro"/>
</dbReference>
<dbReference type="Pfam" id="PF13413">
    <property type="entry name" value="HTH_25"/>
    <property type="match status" value="1"/>
</dbReference>
<dbReference type="Gene3D" id="1.10.260.40">
    <property type="entry name" value="lambda repressor-like DNA-binding domains"/>
    <property type="match status" value="1"/>
</dbReference>
<dbReference type="InterPro" id="IPR010982">
    <property type="entry name" value="Lambda_DNA-bd_dom_sf"/>
</dbReference>
<dbReference type="PANTHER" id="PTHR34475:SF1">
    <property type="entry name" value="CYTOSKELETON PROTEIN RODZ"/>
    <property type="match status" value="1"/>
</dbReference>
<dbReference type="PANTHER" id="PTHR34475">
    <property type="match status" value="1"/>
</dbReference>
<dbReference type="Pfam" id="PF13464">
    <property type="entry name" value="RodZ_C"/>
    <property type="match status" value="1"/>
</dbReference>
<evidence type="ECO:0000313" key="3">
    <source>
        <dbReference type="EMBL" id="SVA43381.1"/>
    </source>
</evidence>
<name>A0A381VTJ6_9ZZZZ</name>
<sequence length="246" mass="26304">MTLRELADTTKISVGALEALEENDTERLPGGIFTRAFVRAYAAEVGLDPESMTRDFVDRAPEFSASGSEQILDRTGKHDLYRSQQRMAGTVLKLALVGAPLAALLLFVGMRDARTLETSPVAPSGGDPATLELTSAPAPTVRPRPVPVGPPVIDAPVAERPLSLVLQPTGDCWVSLTIDGDLVFSRVMRRGEQEPYEAENEIVLNIGDAGTFGFVLNTRNGRSLGGAGEVVTARITPGNYRSYIAP</sequence>
<organism evidence="3">
    <name type="scientific">marine metagenome</name>
    <dbReference type="NCBI Taxonomy" id="408172"/>
    <lineage>
        <taxon>unclassified sequences</taxon>
        <taxon>metagenomes</taxon>
        <taxon>ecological metagenomes</taxon>
    </lineage>
</organism>
<dbReference type="InterPro" id="IPR025194">
    <property type="entry name" value="RodZ-like_C"/>
</dbReference>
<accession>A0A381VTJ6</accession>